<name>A0A2H4U723_METSM</name>
<organism evidence="2 3">
    <name type="scientific">Methanobrevibacter smithii</name>
    <dbReference type="NCBI Taxonomy" id="2173"/>
    <lineage>
        <taxon>Archaea</taxon>
        <taxon>Methanobacteriati</taxon>
        <taxon>Methanobacteriota</taxon>
        <taxon>Methanomada group</taxon>
        <taxon>Methanobacteria</taxon>
        <taxon>Methanobacteriales</taxon>
        <taxon>Methanobacteriaceae</taxon>
        <taxon>Methanobrevibacter</taxon>
    </lineage>
</organism>
<keyword evidence="1" id="KW-0812">Transmembrane</keyword>
<gene>
    <name evidence="2" type="ORF">BK798_05485</name>
</gene>
<evidence type="ECO:0000313" key="2">
    <source>
        <dbReference type="EMBL" id="ATZ59909.1"/>
    </source>
</evidence>
<dbReference type="Gene3D" id="1.25.40.10">
    <property type="entry name" value="Tetratricopeptide repeat domain"/>
    <property type="match status" value="2"/>
</dbReference>
<evidence type="ECO:0000256" key="1">
    <source>
        <dbReference type="SAM" id="Phobius"/>
    </source>
</evidence>
<accession>A0A2H4U723</accession>
<protein>
    <submittedName>
        <fullName evidence="2">Peptide transporter</fullName>
    </submittedName>
</protein>
<dbReference type="GeneID" id="35118809"/>
<feature type="transmembrane region" description="Helical" evidence="1">
    <location>
        <begin position="314"/>
        <end position="330"/>
    </location>
</feature>
<reference evidence="2 3" key="1">
    <citation type="submission" date="2016-10" db="EMBL/GenBank/DDBJ databases">
        <authorList>
            <person name="Varghese N."/>
        </authorList>
    </citation>
    <scope>NUCLEOTIDE SEQUENCE [LARGE SCALE GENOMIC DNA]</scope>
    <source>
        <strain evidence="2 3">KB11</strain>
    </source>
</reference>
<keyword evidence="1" id="KW-1133">Transmembrane helix</keyword>
<dbReference type="Pfam" id="PF13181">
    <property type="entry name" value="TPR_8"/>
    <property type="match status" value="2"/>
</dbReference>
<proteinExistence type="predicted"/>
<dbReference type="SUPFAM" id="SSF48452">
    <property type="entry name" value="TPR-like"/>
    <property type="match status" value="1"/>
</dbReference>
<evidence type="ECO:0000313" key="3">
    <source>
        <dbReference type="Proteomes" id="UP000232133"/>
    </source>
</evidence>
<dbReference type="AlphaFoldDB" id="A0A2H4U723"/>
<dbReference type="Proteomes" id="UP000232133">
    <property type="component" value="Chromosome"/>
</dbReference>
<sequence>MVNKKAIKLINNEEYEKANQLSFILFQKKNMKEFLEINNLLLEKNYIPALPLRGYYHLIEDAYHDNNDYGEKYFNKYLEERPDSTSIRFQKAIASSAKGNEEESKQIIDNLIENYHESPYSDELITCESKEKLCELKLIYTFEKESDENCLNYANKLLGEYPDSILAMLIKAKLLCKNNENQEALELVNKCLKKERVIEGVLIKGDIYINLNQHEKAIKCFDIGIKSLSGSKEYLSIEWYHKKALSLIQLQKYEEAMKCLNKTMDIILAIEIRADLNEEGIKLLKDCEKEKQELLNMGIADLKYSKHTINLSKLVYIFLALAILVNFLPVNGTVKLAANIIFLITAVASLAKQIYESRF</sequence>
<feature type="transmembrane region" description="Helical" evidence="1">
    <location>
        <begin position="336"/>
        <end position="355"/>
    </location>
</feature>
<dbReference type="EMBL" id="CP017803">
    <property type="protein sequence ID" value="ATZ59909.1"/>
    <property type="molecule type" value="Genomic_DNA"/>
</dbReference>
<dbReference type="InterPro" id="IPR011990">
    <property type="entry name" value="TPR-like_helical_dom_sf"/>
</dbReference>
<dbReference type="InterPro" id="IPR019734">
    <property type="entry name" value="TPR_rpt"/>
</dbReference>
<dbReference type="RefSeq" id="WP_100815561.1">
    <property type="nucleotide sequence ID" value="NZ_CP017803.1"/>
</dbReference>
<keyword evidence="1" id="KW-0472">Membrane</keyword>